<evidence type="ECO:0000256" key="1">
    <source>
        <dbReference type="SAM" id="MobiDB-lite"/>
    </source>
</evidence>
<dbReference type="InterPro" id="IPR011990">
    <property type="entry name" value="TPR-like_helical_dom_sf"/>
</dbReference>
<organism evidence="2 3">
    <name type="scientific">Dimargaris cristalligena</name>
    <dbReference type="NCBI Taxonomy" id="215637"/>
    <lineage>
        <taxon>Eukaryota</taxon>
        <taxon>Fungi</taxon>
        <taxon>Fungi incertae sedis</taxon>
        <taxon>Zoopagomycota</taxon>
        <taxon>Kickxellomycotina</taxon>
        <taxon>Dimargaritomycetes</taxon>
        <taxon>Dimargaritales</taxon>
        <taxon>Dimargaritaceae</taxon>
        <taxon>Dimargaris</taxon>
    </lineage>
</organism>
<feature type="region of interest" description="Disordered" evidence="1">
    <location>
        <begin position="433"/>
        <end position="481"/>
    </location>
</feature>
<proteinExistence type="predicted"/>
<feature type="compositionally biased region" description="Low complexity" evidence="1">
    <location>
        <begin position="462"/>
        <end position="475"/>
    </location>
</feature>
<sequence>MADTLRDVPEFFENELGESLSVRTESLAAFRDLGPPDLCHVTKVNVANKSASRETGSYHNVLGVDASSSASLAAYINSLTYSVDDTQGWFSKSSTWKIRSGIFCCYNAFSHVDVRVEVKIPGGVDCYIVTPRGERLEPTPQIWQECHVSAMLRAVLYSEESGYRLHALRRVYPITSLSMENKFLESCSALYWNGWQLGSNSEVQMTTTVRNHLNDGLMKYFEDCGRFDTAAEFFKALYARDAEVGALLANCYFGANQEVKGVQILHEALQKHPASYPLLHSQADFLKRKKRYNSAIQLAKFAVKTAPSEFLAWAKLTEMYIESDQFELALLTLNSCPMFTFTDKDYPRMPQSAKIHLPTKMDLSAVMDLSDYEPKTVDPSESYLLRLPAPSLRGTFAKAYAFLAQLVKKVGWDELLRLRSSVFVMEDEYRQQKAREEAVPPPAAPTNHGGPTSTDPQADSEAVPSQSNPAPASPSGGFTSDLDRRLEDLALDDDRPLGNGNGTIVMESATRPTDLAEAFPEKQPPLATAATHRDPIGSIHHKRLCERWLDNLFMVLYEDLRAYIDSMSEIYRSQANPQSTFRHTAAEWEALGDLAWRLLYKAESKEAYIHSVQQRFSPKPWLQLLTLYTEEGNLQMALNAVVQLSIYQERWYNEMVYPSATAAHVATLIREHGLSKIHNVLISMNLAPPLHRLVTRYFAFAQAFQMEGTEW</sequence>
<evidence type="ECO:0000313" key="3">
    <source>
        <dbReference type="Proteomes" id="UP000268162"/>
    </source>
</evidence>
<dbReference type="PANTHER" id="PTHR31975:SF1">
    <property type="entry name" value="BUD SITE SELECTION PROTEIN 7-RELATED"/>
    <property type="match status" value="1"/>
</dbReference>
<accession>A0A4Q0A204</accession>
<dbReference type="Gene3D" id="1.25.40.10">
    <property type="entry name" value="Tetratricopeptide repeat domain"/>
    <property type="match status" value="2"/>
</dbReference>
<dbReference type="PANTHER" id="PTHR31975">
    <property type="entry name" value="BUD SITE SELECTION PROTEIN 7-RELATED"/>
    <property type="match status" value="1"/>
</dbReference>
<dbReference type="EMBL" id="ML002226">
    <property type="protein sequence ID" value="RKP40094.1"/>
    <property type="molecule type" value="Genomic_DNA"/>
</dbReference>
<reference evidence="3" key="1">
    <citation type="journal article" date="2018" name="Nat. Microbiol.">
        <title>Leveraging single-cell genomics to expand the fungal tree of life.</title>
        <authorList>
            <person name="Ahrendt S.R."/>
            <person name="Quandt C.A."/>
            <person name="Ciobanu D."/>
            <person name="Clum A."/>
            <person name="Salamov A."/>
            <person name="Andreopoulos B."/>
            <person name="Cheng J.F."/>
            <person name="Woyke T."/>
            <person name="Pelin A."/>
            <person name="Henrissat B."/>
            <person name="Reynolds N.K."/>
            <person name="Benny G.L."/>
            <person name="Smith M.E."/>
            <person name="James T.Y."/>
            <person name="Grigoriev I.V."/>
        </authorList>
    </citation>
    <scope>NUCLEOTIDE SEQUENCE [LARGE SCALE GENOMIC DNA]</scope>
    <source>
        <strain evidence="3">RSA 468</strain>
    </source>
</reference>
<dbReference type="Pfam" id="PF09295">
    <property type="entry name" value="ChAPs"/>
    <property type="match status" value="1"/>
</dbReference>
<dbReference type="STRING" id="215637.A0A4Q0A204"/>
<gene>
    <name evidence="2" type="ORF">BJ085DRAFT_13682</name>
</gene>
<dbReference type="AlphaFoldDB" id="A0A4Q0A204"/>
<protein>
    <submittedName>
        <fullName evidence="2">Putative Bud site selection-related protein</fullName>
    </submittedName>
</protein>
<dbReference type="Proteomes" id="UP000268162">
    <property type="component" value="Unassembled WGS sequence"/>
</dbReference>
<evidence type="ECO:0000313" key="2">
    <source>
        <dbReference type="EMBL" id="RKP40094.1"/>
    </source>
</evidence>
<dbReference type="GO" id="GO:0006893">
    <property type="term" value="P:Golgi to plasma membrane transport"/>
    <property type="evidence" value="ECO:0007669"/>
    <property type="project" value="UniProtKB-ARBA"/>
</dbReference>
<dbReference type="InterPro" id="IPR015374">
    <property type="entry name" value="ChAPs"/>
</dbReference>
<keyword evidence="3" id="KW-1185">Reference proteome</keyword>
<dbReference type="GO" id="GO:0034044">
    <property type="term" value="C:exomer complex"/>
    <property type="evidence" value="ECO:0007669"/>
    <property type="project" value="TreeGrafter"/>
</dbReference>
<name>A0A4Q0A204_9FUNG</name>
<dbReference type="SUPFAM" id="SSF48452">
    <property type="entry name" value="TPR-like"/>
    <property type="match status" value="1"/>
</dbReference>